<dbReference type="Pfam" id="PF01490">
    <property type="entry name" value="Aa_trans"/>
    <property type="match status" value="1"/>
</dbReference>
<name>D8MA39_BLAHO</name>
<keyword evidence="4 5" id="KW-0472">Membrane</keyword>
<gene>
    <name evidence="7" type="ORF">GSBLH_T00004592001</name>
</gene>
<evidence type="ECO:0000256" key="2">
    <source>
        <dbReference type="ARBA" id="ARBA00022692"/>
    </source>
</evidence>
<dbReference type="InterPro" id="IPR013057">
    <property type="entry name" value="AA_transpt_TM"/>
</dbReference>
<sequence>MMVTVVGGFPLWMEPVNETVEGDDIEHGKIFIKTPKYILLRTVEVCLMSLIALLIPAFGTVVGLIGNFTDVLTTFTFPAVMHIVFFRNKTSQTIMYLDLGQLVLSVVIMIICTSLSLKEFIRS</sequence>
<dbReference type="InParanoid" id="D8MA39"/>
<evidence type="ECO:0000256" key="4">
    <source>
        <dbReference type="ARBA" id="ARBA00023136"/>
    </source>
</evidence>
<evidence type="ECO:0000313" key="8">
    <source>
        <dbReference type="Proteomes" id="UP000008312"/>
    </source>
</evidence>
<evidence type="ECO:0000256" key="3">
    <source>
        <dbReference type="ARBA" id="ARBA00022989"/>
    </source>
</evidence>
<feature type="transmembrane region" description="Helical" evidence="5">
    <location>
        <begin position="64"/>
        <end position="84"/>
    </location>
</feature>
<evidence type="ECO:0000256" key="1">
    <source>
        <dbReference type="ARBA" id="ARBA00004370"/>
    </source>
</evidence>
<keyword evidence="8" id="KW-1185">Reference proteome</keyword>
<reference evidence="7" key="1">
    <citation type="submission" date="2010-02" db="EMBL/GenBank/DDBJ databases">
        <title>Sequencing and annotation of the Blastocystis hominis genome.</title>
        <authorList>
            <person name="Wincker P."/>
        </authorList>
    </citation>
    <scope>NUCLEOTIDE SEQUENCE</scope>
    <source>
        <strain evidence="7">Singapore isolate B</strain>
    </source>
</reference>
<proteinExistence type="predicted"/>
<dbReference type="RefSeq" id="XP_012898976.1">
    <property type="nucleotide sequence ID" value="XM_013043522.1"/>
</dbReference>
<evidence type="ECO:0000313" key="7">
    <source>
        <dbReference type="EMBL" id="CBK24928.2"/>
    </source>
</evidence>
<keyword evidence="2 5" id="KW-0812">Transmembrane</keyword>
<protein>
    <recommendedName>
        <fullName evidence="6">Amino acid transporter transmembrane domain-containing protein</fullName>
    </recommendedName>
</protein>
<feature type="transmembrane region" description="Helical" evidence="5">
    <location>
        <begin position="96"/>
        <end position="117"/>
    </location>
</feature>
<accession>D8MA39</accession>
<dbReference type="Proteomes" id="UP000008312">
    <property type="component" value="Unassembled WGS sequence"/>
</dbReference>
<evidence type="ECO:0000256" key="5">
    <source>
        <dbReference type="SAM" id="Phobius"/>
    </source>
</evidence>
<dbReference type="GO" id="GO:0016020">
    <property type="term" value="C:membrane"/>
    <property type="evidence" value="ECO:0007669"/>
    <property type="project" value="UniProtKB-SubCell"/>
</dbReference>
<comment type="subcellular location">
    <subcellularLocation>
        <location evidence="1">Membrane</location>
    </subcellularLocation>
</comment>
<dbReference type="OrthoDB" id="40134at2759"/>
<organism evidence="7">
    <name type="scientific">Blastocystis hominis</name>
    <dbReference type="NCBI Taxonomy" id="12968"/>
    <lineage>
        <taxon>Eukaryota</taxon>
        <taxon>Sar</taxon>
        <taxon>Stramenopiles</taxon>
        <taxon>Bigyra</taxon>
        <taxon>Opalozoa</taxon>
        <taxon>Opalinata</taxon>
        <taxon>Blastocystidae</taxon>
        <taxon>Blastocystis</taxon>
    </lineage>
</organism>
<dbReference type="EMBL" id="FN668689">
    <property type="protein sequence ID" value="CBK24928.2"/>
    <property type="molecule type" value="Genomic_DNA"/>
</dbReference>
<dbReference type="AlphaFoldDB" id="D8MA39"/>
<dbReference type="GeneID" id="24921612"/>
<feature type="transmembrane region" description="Helical" evidence="5">
    <location>
        <begin position="38"/>
        <end position="58"/>
    </location>
</feature>
<feature type="domain" description="Amino acid transporter transmembrane" evidence="6">
    <location>
        <begin position="1"/>
        <end position="114"/>
    </location>
</feature>
<evidence type="ECO:0000259" key="6">
    <source>
        <dbReference type="Pfam" id="PF01490"/>
    </source>
</evidence>
<keyword evidence="3 5" id="KW-1133">Transmembrane helix</keyword>